<feature type="region of interest" description="Disordered" evidence="1">
    <location>
        <begin position="1"/>
        <end position="43"/>
    </location>
</feature>
<evidence type="ECO:0000313" key="2">
    <source>
        <dbReference type="EMBL" id="RNA18946.1"/>
    </source>
</evidence>
<protein>
    <submittedName>
        <fullName evidence="2">Uncharacterized protein</fullName>
    </submittedName>
</protein>
<keyword evidence="3" id="KW-1185">Reference proteome</keyword>
<feature type="compositionally biased region" description="Basic and acidic residues" evidence="1">
    <location>
        <begin position="1"/>
        <end position="11"/>
    </location>
</feature>
<gene>
    <name evidence="2" type="ORF">BpHYR1_000610</name>
</gene>
<reference evidence="2 3" key="1">
    <citation type="journal article" date="2018" name="Sci. Rep.">
        <title>Genomic signatures of local adaptation to the degree of environmental predictability in rotifers.</title>
        <authorList>
            <person name="Franch-Gras L."/>
            <person name="Hahn C."/>
            <person name="Garcia-Roger E.M."/>
            <person name="Carmona M.J."/>
            <person name="Serra M."/>
            <person name="Gomez A."/>
        </authorList>
    </citation>
    <scope>NUCLEOTIDE SEQUENCE [LARGE SCALE GENOMIC DNA]</scope>
    <source>
        <strain evidence="2">HYR1</strain>
    </source>
</reference>
<dbReference type="AlphaFoldDB" id="A0A3M7R5X7"/>
<dbReference type="Proteomes" id="UP000276133">
    <property type="component" value="Unassembled WGS sequence"/>
</dbReference>
<comment type="caution">
    <text evidence="2">The sequence shown here is derived from an EMBL/GenBank/DDBJ whole genome shotgun (WGS) entry which is preliminary data.</text>
</comment>
<name>A0A3M7R5X7_BRAPC</name>
<evidence type="ECO:0000313" key="3">
    <source>
        <dbReference type="Proteomes" id="UP000276133"/>
    </source>
</evidence>
<accession>A0A3M7R5X7</accession>
<organism evidence="2 3">
    <name type="scientific">Brachionus plicatilis</name>
    <name type="common">Marine rotifer</name>
    <name type="synonym">Brachionus muelleri</name>
    <dbReference type="NCBI Taxonomy" id="10195"/>
    <lineage>
        <taxon>Eukaryota</taxon>
        <taxon>Metazoa</taxon>
        <taxon>Spiralia</taxon>
        <taxon>Gnathifera</taxon>
        <taxon>Rotifera</taxon>
        <taxon>Eurotatoria</taxon>
        <taxon>Monogononta</taxon>
        <taxon>Pseudotrocha</taxon>
        <taxon>Ploima</taxon>
        <taxon>Brachionidae</taxon>
        <taxon>Brachionus</taxon>
    </lineage>
</organism>
<dbReference type="EMBL" id="REGN01004145">
    <property type="protein sequence ID" value="RNA18946.1"/>
    <property type="molecule type" value="Genomic_DNA"/>
</dbReference>
<evidence type="ECO:0000256" key="1">
    <source>
        <dbReference type="SAM" id="MobiDB-lite"/>
    </source>
</evidence>
<proteinExistence type="predicted"/>
<sequence>MSQNFKSDKTESTSNIGLAANDENVTEDDVDEPLPKRRRSESVSYEKFKAFEALAEYLKELKEGLIENTTWCSKENLKRINQELFSLETYSNLAETPITIETQSIESEPSTKIALLTANDNSIQTVQKSGKGVREKLIWFKHQMSLARVK</sequence>